<dbReference type="AlphaFoldDB" id="A0A9J6BV69"/>
<keyword evidence="6 10" id="KW-0472">Membrane</keyword>
<evidence type="ECO:0000256" key="7">
    <source>
        <dbReference type="ARBA" id="ARBA00023303"/>
    </source>
</evidence>
<evidence type="ECO:0000256" key="4">
    <source>
        <dbReference type="ARBA" id="ARBA00022989"/>
    </source>
</evidence>
<dbReference type="Pfam" id="PF07885">
    <property type="entry name" value="Ion_trans_2"/>
    <property type="match status" value="2"/>
</dbReference>
<keyword evidence="3 8" id="KW-0812">Transmembrane</keyword>
<comment type="subcellular location">
    <subcellularLocation>
        <location evidence="1">Membrane</location>
        <topology evidence="1">Multi-pass membrane protein</topology>
    </subcellularLocation>
</comment>
<evidence type="ECO:0000256" key="8">
    <source>
        <dbReference type="RuleBase" id="RU003857"/>
    </source>
</evidence>
<feature type="domain" description="Potassium channel" evidence="11">
    <location>
        <begin position="161"/>
        <end position="222"/>
    </location>
</feature>
<feature type="region of interest" description="Disordered" evidence="9">
    <location>
        <begin position="238"/>
        <end position="266"/>
    </location>
</feature>
<sequence length="532" mass="58529">MNTKSQLPMPSFVGNTVNQSSPPLCFPPSKIDKNSDSQQQSTLCCCRKAPKSQCIAAIGVLILVLGYTVAGMILFVSLEGDTDEMDGIETAASKPYPRSEADLDNMRLKTVNQLWAITEDLNILYKENWTRLAAQEIKSFQLVMLEALKTSRVQQVTTNIKQPTSHKWTYASAFLYSLTLITTIGYGGMTPRSQWGRIAALFYAVFGIPLILLYLSTMGESLSSAMRCIFKRLRVTSSKNNSSSSSNSNSTSSSTTTPSSSTSNNILSEAANNNKSKIMDNEKRQFAGWNHSGSSIQHFHSPANNNYLSSSFNVTSGSSHHSRKHKQSAVPISICIMILICYITSGAALFHELQKWGVLDSIYFCFTALSTIGFGELQPKDELGIYVASVYIIVGMAIVAIPNDLLLTDYNSLPRTPRGSQTGFHRNTPARRSTGILESQMEYFVPRSVSEFNLSGVGDIAMPQLPPPPKRIQQTIVPITPMTNTLVTIQKPREKMVTFEDESSTLQKCPHGVPATPSRKTIQPPLIGDVFM</sequence>
<feature type="compositionally biased region" description="Low complexity" evidence="9">
    <location>
        <begin position="238"/>
        <end position="265"/>
    </location>
</feature>
<evidence type="ECO:0000256" key="1">
    <source>
        <dbReference type="ARBA" id="ARBA00004141"/>
    </source>
</evidence>
<evidence type="ECO:0000256" key="6">
    <source>
        <dbReference type="ARBA" id="ARBA00023136"/>
    </source>
</evidence>
<dbReference type="PANTHER" id="PTHR11003">
    <property type="entry name" value="POTASSIUM CHANNEL, SUBFAMILY K"/>
    <property type="match status" value="1"/>
</dbReference>
<keyword evidence="7 8" id="KW-0407">Ion channel</keyword>
<dbReference type="OrthoDB" id="297496at2759"/>
<dbReference type="GO" id="GO:0030322">
    <property type="term" value="P:stabilization of membrane potential"/>
    <property type="evidence" value="ECO:0007669"/>
    <property type="project" value="TreeGrafter"/>
</dbReference>
<feature type="transmembrane region" description="Helical" evidence="10">
    <location>
        <begin position="55"/>
        <end position="76"/>
    </location>
</feature>
<keyword evidence="13" id="KW-1185">Reference proteome</keyword>
<evidence type="ECO:0000256" key="9">
    <source>
        <dbReference type="SAM" id="MobiDB-lite"/>
    </source>
</evidence>
<proteinExistence type="inferred from homology"/>
<feature type="transmembrane region" description="Helical" evidence="10">
    <location>
        <begin position="356"/>
        <end position="374"/>
    </location>
</feature>
<comment type="similarity">
    <text evidence="8">Belongs to the two pore domain potassium channel (TC 1.A.1.8) family.</text>
</comment>
<evidence type="ECO:0000256" key="5">
    <source>
        <dbReference type="ARBA" id="ARBA00023065"/>
    </source>
</evidence>
<dbReference type="GO" id="GO:0022841">
    <property type="term" value="F:potassium ion leak channel activity"/>
    <property type="evidence" value="ECO:0007669"/>
    <property type="project" value="TreeGrafter"/>
</dbReference>
<dbReference type="EMBL" id="JADBJN010000003">
    <property type="protein sequence ID" value="KAG5673421.1"/>
    <property type="molecule type" value="Genomic_DNA"/>
</dbReference>
<keyword evidence="2 8" id="KW-0813">Transport</keyword>
<evidence type="ECO:0000256" key="2">
    <source>
        <dbReference type="ARBA" id="ARBA00022448"/>
    </source>
</evidence>
<evidence type="ECO:0000313" key="13">
    <source>
        <dbReference type="Proteomes" id="UP001107558"/>
    </source>
</evidence>
<dbReference type="InterPro" id="IPR003280">
    <property type="entry name" value="2pore_dom_K_chnl"/>
</dbReference>
<keyword evidence="5 8" id="KW-0406">Ion transport</keyword>
<comment type="caution">
    <text evidence="12">The sequence shown here is derived from an EMBL/GenBank/DDBJ whole genome shotgun (WGS) entry which is preliminary data.</text>
</comment>
<accession>A0A9J6BV69</accession>
<feature type="transmembrane region" description="Helical" evidence="10">
    <location>
        <begin position="383"/>
        <end position="401"/>
    </location>
</feature>
<feature type="transmembrane region" description="Helical" evidence="10">
    <location>
        <begin position="168"/>
        <end position="189"/>
    </location>
</feature>
<evidence type="ECO:0000256" key="3">
    <source>
        <dbReference type="ARBA" id="ARBA00022692"/>
    </source>
</evidence>
<gene>
    <name evidence="12" type="ORF">PVAND_003470</name>
</gene>
<dbReference type="PRINTS" id="PR01333">
    <property type="entry name" value="2POREKCHANEL"/>
</dbReference>
<feature type="transmembrane region" description="Helical" evidence="10">
    <location>
        <begin position="329"/>
        <end position="350"/>
    </location>
</feature>
<organism evidence="12 13">
    <name type="scientific">Polypedilum vanderplanki</name>
    <name type="common">Sleeping chironomid midge</name>
    <dbReference type="NCBI Taxonomy" id="319348"/>
    <lineage>
        <taxon>Eukaryota</taxon>
        <taxon>Metazoa</taxon>
        <taxon>Ecdysozoa</taxon>
        <taxon>Arthropoda</taxon>
        <taxon>Hexapoda</taxon>
        <taxon>Insecta</taxon>
        <taxon>Pterygota</taxon>
        <taxon>Neoptera</taxon>
        <taxon>Endopterygota</taxon>
        <taxon>Diptera</taxon>
        <taxon>Nematocera</taxon>
        <taxon>Chironomoidea</taxon>
        <taxon>Chironomidae</taxon>
        <taxon>Chironominae</taxon>
        <taxon>Polypedilum</taxon>
        <taxon>Polypedilum</taxon>
    </lineage>
</organism>
<dbReference type="InterPro" id="IPR013099">
    <property type="entry name" value="K_chnl_dom"/>
</dbReference>
<name>A0A9J6BV69_POLVA</name>
<dbReference type="PANTHER" id="PTHR11003:SF325">
    <property type="entry name" value="POTASSIUM CHANNEL DOMAIN-CONTAINING PROTEIN"/>
    <property type="match status" value="1"/>
</dbReference>
<feature type="domain" description="Potassium channel" evidence="11">
    <location>
        <begin position="338"/>
        <end position="401"/>
    </location>
</feature>
<feature type="region of interest" description="Disordered" evidence="9">
    <location>
        <begin position="502"/>
        <end position="524"/>
    </location>
</feature>
<evidence type="ECO:0000313" key="12">
    <source>
        <dbReference type="EMBL" id="KAG5673421.1"/>
    </source>
</evidence>
<evidence type="ECO:0000256" key="10">
    <source>
        <dbReference type="SAM" id="Phobius"/>
    </source>
</evidence>
<keyword evidence="4 10" id="KW-1133">Transmembrane helix</keyword>
<dbReference type="Proteomes" id="UP001107558">
    <property type="component" value="Chromosome 3"/>
</dbReference>
<dbReference type="GO" id="GO:0005886">
    <property type="term" value="C:plasma membrane"/>
    <property type="evidence" value="ECO:0007669"/>
    <property type="project" value="TreeGrafter"/>
</dbReference>
<protein>
    <recommendedName>
        <fullName evidence="11">Potassium channel domain-containing protein</fullName>
    </recommendedName>
</protein>
<evidence type="ECO:0000259" key="11">
    <source>
        <dbReference type="Pfam" id="PF07885"/>
    </source>
</evidence>
<feature type="transmembrane region" description="Helical" evidence="10">
    <location>
        <begin position="195"/>
        <end position="217"/>
    </location>
</feature>
<reference evidence="12" key="1">
    <citation type="submission" date="2021-03" db="EMBL/GenBank/DDBJ databases">
        <title>Chromosome level genome of the anhydrobiotic midge Polypedilum vanderplanki.</title>
        <authorList>
            <person name="Yoshida Y."/>
            <person name="Kikawada T."/>
            <person name="Gusev O."/>
        </authorList>
    </citation>
    <scope>NUCLEOTIDE SEQUENCE</scope>
    <source>
        <strain evidence="12">NIAS01</strain>
        <tissue evidence="12">Whole body or cell culture</tissue>
    </source>
</reference>
<dbReference type="GO" id="GO:0015271">
    <property type="term" value="F:outward rectifier potassium channel activity"/>
    <property type="evidence" value="ECO:0007669"/>
    <property type="project" value="TreeGrafter"/>
</dbReference>
<dbReference type="Gene3D" id="1.10.287.70">
    <property type="match status" value="1"/>
</dbReference>
<dbReference type="SUPFAM" id="SSF81324">
    <property type="entry name" value="Voltage-gated potassium channels"/>
    <property type="match status" value="2"/>
</dbReference>